<dbReference type="Pfam" id="PF26033">
    <property type="entry name" value="DUF8009"/>
    <property type="match status" value="1"/>
</dbReference>
<evidence type="ECO:0000256" key="1">
    <source>
        <dbReference type="SAM" id="MobiDB-lite"/>
    </source>
</evidence>
<comment type="caution">
    <text evidence="3">The sequence shown here is derived from an EMBL/GenBank/DDBJ whole genome shotgun (WGS) entry which is preliminary data.</text>
</comment>
<feature type="domain" description="DUF8009" evidence="2">
    <location>
        <begin position="1"/>
        <end position="142"/>
    </location>
</feature>
<keyword evidence="4" id="KW-1185">Reference proteome</keyword>
<dbReference type="Proteomes" id="UP001321047">
    <property type="component" value="Unassembled WGS sequence"/>
</dbReference>
<accession>A0AAP2Z6D0</accession>
<dbReference type="AlphaFoldDB" id="A0AAP2Z6D0"/>
<evidence type="ECO:0000313" key="3">
    <source>
        <dbReference type="EMBL" id="MCU4751544.1"/>
    </source>
</evidence>
<dbReference type="RefSeq" id="WP_342807441.1">
    <property type="nucleotide sequence ID" value="NZ_JAOPJZ010000003.1"/>
</dbReference>
<organism evidence="3 4">
    <name type="scientific">Natronosalvus hydrolyticus</name>
    <dbReference type="NCBI Taxonomy" id="2979988"/>
    <lineage>
        <taxon>Archaea</taxon>
        <taxon>Methanobacteriati</taxon>
        <taxon>Methanobacteriota</taxon>
        <taxon>Stenosarchaea group</taxon>
        <taxon>Halobacteria</taxon>
        <taxon>Halobacteriales</taxon>
        <taxon>Natrialbaceae</taxon>
        <taxon>Natronosalvus</taxon>
    </lineage>
</organism>
<feature type="region of interest" description="Disordered" evidence="1">
    <location>
        <begin position="133"/>
        <end position="152"/>
    </location>
</feature>
<protein>
    <recommendedName>
        <fullName evidence="2">DUF8009 domain-containing protein</fullName>
    </recommendedName>
</protein>
<evidence type="ECO:0000313" key="4">
    <source>
        <dbReference type="Proteomes" id="UP001321047"/>
    </source>
</evidence>
<gene>
    <name evidence="3" type="ORF">OB919_06060</name>
</gene>
<dbReference type="EMBL" id="JAOPJZ010000003">
    <property type="protein sequence ID" value="MCU4751544.1"/>
    <property type="molecule type" value="Genomic_DNA"/>
</dbReference>
<dbReference type="InterPro" id="IPR058322">
    <property type="entry name" value="DUF8009"/>
</dbReference>
<sequence length="152" mass="16564">MTDEARDPRVIRSIAVTADDVLDAFVYTRENPATAVLRVTPPFHGRMRARIHVFQIDDSSVTGALHLEPARLLEDEVVAAYPSLEPGAAMDESEGTNEGATKFEHYADAVDDWRTGARSAIIDSISLDEDANDDHRVSVSVLDGPEDGQSSQ</sequence>
<proteinExistence type="predicted"/>
<evidence type="ECO:0000259" key="2">
    <source>
        <dbReference type="Pfam" id="PF26033"/>
    </source>
</evidence>
<name>A0AAP2Z6D0_9EURY</name>
<reference evidence="3 4" key="1">
    <citation type="submission" date="2022-09" db="EMBL/GenBank/DDBJ databases">
        <title>Enrichment on poylsaccharides allowed isolation of novel metabolic and taxonomic groups of Haloarchaea.</title>
        <authorList>
            <person name="Sorokin D.Y."/>
            <person name="Elcheninov A.G."/>
            <person name="Khizhniak T.V."/>
            <person name="Kolganova T.V."/>
            <person name="Kublanov I.V."/>
        </authorList>
    </citation>
    <scope>NUCLEOTIDE SEQUENCE [LARGE SCALE GENOMIC DNA]</scope>
    <source>
        <strain evidence="3 4">AArc-curdl1</strain>
    </source>
</reference>